<protein>
    <submittedName>
        <fullName evidence="7">DNA-binding transcriptional regulator LsrR, DeoR family</fullName>
    </submittedName>
</protein>
<keyword evidence="4" id="KW-0804">Transcription</keyword>
<dbReference type="Pfam" id="PF00325">
    <property type="entry name" value="Crp"/>
    <property type="match status" value="1"/>
</dbReference>
<dbReference type="PANTHER" id="PTHR34294">
    <property type="entry name" value="TRANSCRIPTIONAL REGULATOR-RELATED"/>
    <property type="match status" value="1"/>
</dbReference>
<dbReference type="EMBL" id="FPJO01000006">
    <property type="protein sequence ID" value="SFX76382.1"/>
    <property type="molecule type" value="Genomic_DNA"/>
</dbReference>
<dbReference type="InterPro" id="IPR036388">
    <property type="entry name" value="WH-like_DNA-bd_sf"/>
</dbReference>
<evidence type="ECO:0000256" key="1">
    <source>
        <dbReference type="ARBA" id="ARBA00010466"/>
    </source>
</evidence>
<dbReference type="GO" id="GO:0006355">
    <property type="term" value="P:regulation of DNA-templated transcription"/>
    <property type="evidence" value="ECO:0007669"/>
    <property type="project" value="InterPro"/>
</dbReference>
<dbReference type="STRING" id="1893.SAMN02787144_100648"/>
<dbReference type="GO" id="GO:0030246">
    <property type="term" value="F:carbohydrate binding"/>
    <property type="evidence" value="ECO:0007669"/>
    <property type="project" value="InterPro"/>
</dbReference>
<dbReference type="Pfam" id="PF04198">
    <property type="entry name" value="Sugar-bind"/>
    <property type="match status" value="1"/>
</dbReference>
<dbReference type="Proteomes" id="UP000181909">
    <property type="component" value="Unassembled WGS sequence"/>
</dbReference>
<evidence type="ECO:0000256" key="4">
    <source>
        <dbReference type="ARBA" id="ARBA00023163"/>
    </source>
</evidence>
<organism evidence="7 8">
    <name type="scientific">Streptomyces atratus</name>
    <dbReference type="NCBI Taxonomy" id="1893"/>
    <lineage>
        <taxon>Bacteria</taxon>
        <taxon>Bacillati</taxon>
        <taxon>Actinomycetota</taxon>
        <taxon>Actinomycetes</taxon>
        <taxon>Kitasatosporales</taxon>
        <taxon>Streptomycetaceae</taxon>
        <taxon>Streptomyces</taxon>
    </lineage>
</organism>
<proteinExistence type="inferred from homology"/>
<evidence type="ECO:0000256" key="3">
    <source>
        <dbReference type="ARBA" id="ARBA00023125"/>
    </source>
</evidence>
<evidence type="ECO:0000313" key="8">
    <source>
        <dbReference type="Proteomes" id="UP000181909"/>
    </source>
</evidence>
<accession>A0A1K1ZQB5</accession>
<evidence type="ECO:0000259" key="6">
    <source>
        <dbReference type="Pfam" id="PF04198"/>
    </source>
</evidence>
<evidence type="ECO:0000256" key="2">
    <source>
        <dbReference type="ARBA" id="ARBA00023015"/>
    </source>
</evidence>
<evidence type="ECO:0000259" key="5">
    <source>
        <dbReference type="Pfam" id="PF00325"/>
    </source>
</evidence>
<feature type="domain" description="HTH crp-type" evidence="5">
    <location>
        <begin position="24"/>
        <end position="44"/>
    </location>
</feature>
<keyword evidence="3 7" id="KW-0238">DNA-binding</keyword>
<comment type="similarity">
    <text evidence="1">Belongs to the SorC transcriptional regulatory family.</text>
</comment>
<dbReference type="Gene3D" id="3.40.50.1360">
    <property type="match status" value="1"/>
</dbReference>
<sequence>MERTNGQKQPPLGKIARLYYEHGLTHQEIADLCGLSRIKVTRLLAEARLVGIVEITVHSDDHLFVGLESALGHAYPLRQAWVGPAFEDEGRALHSLGAVAADCVTAFLTEGTTVAVGLSGSVAAIPGHLRKATGLDLSIVPLTGSKGGVSRAASPHELALSFAAAVDGRAYHLPAPLLARNAQAARVWREDPAVQETLERAVSADVLIAGIGGTAADAGLLVQGLSAVELAGIRERGAVGDISGRFFDADGAAVPGEVDERLIGLSLEQLRAVPVRIGVARGADKRRALAVALRHGLINVLVTDVSTAEALLADADAPEGAPS</sequence>
<name>A0A1K1ZQB5_STRAR</name>
<keyword evidence="2" id="KW-0805">Transcription regulation</keyword>
<dbReference type="Gene3D" id="1.10.10.10">
    <property type="entry name" value="Winged helix-like DNA-binding domain superfamily/Winged helix DNA-binding domain"/>
    <property type="match status" value="1"/>
</dbReference>
<dbReference type="PANTHER" id="PTHR34294:SF1">
    <property type="entry name" value="TRANSCRIPTIONAL REGULATOR LSRR"/>
    <property type="match status" value="1"/>
</dbReference>
<reference evidence="7 8" key="1">
    <citation type="submission" date="2016-11" db="EMBL/GenBank/DDBJ databases">
        <authorList>
            <person name="Jaros S."/>
            <person name="Januszkiewicz K."/>
            <person name="Wedrychowicz H."/>
        </authorList>
    </citation>
    <scope>NUCLEOTIDE SEQUENCE [LARGE SCALE GENOMIC DNA]</scope>
    <source>
        <strain evidence="7 8">OK807</strain>
    </source>
</reference>
<dbReference type="InterPro" id="IPR051054">
    <property type="entry name" value="SorC_transcr_regulators"/>
</dbReference>
<dbReference type="OrthoDB" id="186585at2"/>
<gene>
    <name evidence="7" type="ORF">SAMN02787144_100648</name>
</gene>
<dbReference type="GO" id="GO:0003677">
    <property type="term" value="F:DNA binding"/>
    <property type="evidence" value="ECO:0007669"/>
    <property type="project" value="UniProtKB-KW"/>
</dbReference>
<dbReference type="RefSeq" id="WP_072485296.1">
    <property type="nucleotide sequence ID" value="NZ_CP108284.1"/>
</dbReference>
<dbReference type="InterPro" id="IPR037171">
    <property type="entry name" value="NagB/RpiA_transferase-like"/>
</dbReference>
<feature type="domain" description="Sugar-binding" evidence="6">
    <location>
        <begin position="67"/>
        <end position="313"/>
    </location>
</feature>
<dbReference type="AlphaFoldDB" id="A0A1K1ZQB5"/>
<dbReference type="SUPFAM" id="SSF100950">
    <property type="entry name" value="NagB/RpiA/CoA transferase-like"/>
    <property type="match status" value="1"/>
</dbReference>
<evidence type="ECO:0000313" key="7">
    <source>
        <dbReference type="EMBL" id="SFX76382.1"/>
    </source>
</evidence>
<dbReference type="InterPro" id="IPR012318">
    <property type="entry name" value="HTH_CRP"/>
</dbReference>
<dbReference type="InterPro" id="IPR007324">
    <property type="entry name" value="Sugar-bd_dom_put"/>
</dbReference>